<feature type="transmembrane region" description="Helical" evidence="9">
    <location>
        <begin position="285"/>
        <end position="309"/>
    </location>
</feature>
<accession>A0A8J0TBB8</accession>
<evidence type="ECO:0000256" key="5">
    <source>
        <dbReference type="ARBA" id="ARBA00022970"/>
    </source>
</evidence>
<evidence type="ECO:0000256" key="6">
    <source>
        <dbReference type="ARBA" id="ARBA00022989"/>
    </source>
</evidence>
<evidence type="ECO:0000256" key="8">
    <source>
        <dbReference type="ARBA" id="ARBA00023136"/>
    </source>
</evidence>
<dbReference type="CTD" id="443674"/>
<dbReference type="GO" id="GO:1990542">
    <property type="term" value="P:mitochondrial transmembrane transport"/>
    <property type="evidence" value="ECO:0000318"/>
    <property type="project" value="GO_Central"/>
</dbReference>
<reference evidence="11" key="1">
    <citation type="submission" date="2025-08" db="UniProtKB">
        <authorList>
            <consortium name="RefSeq"/>
        </authorList>
    </citation>
    <scope>IDENTIFICATION</scope>
    <source>
        <strain evidence="11">J_2021</strain>
        <tissue evidence="11">Erythrocytes</tissue>
    </source>
</reference>
<keyword evidence="10" id="KW-1185">Reference proteome</keyword>
<dbReference type="InterPro" id="IPR004686">
    <property type="entry name" value="Mtc"/>
</dbReference>
<proteinExistence type="inferred from homology"/>
<keyword evidence="3" id="KW-0813">Transport</keyword>
<feature type="transmembrane region" description="Helical" evidence="9">
    <location>
        <begin position="166"/>
        <end position="185"/>
    </location>
</feature>
<dbReference type="Proteomes" id="UP000186698">
    <property type="component" value="Chromosome 7L"/>
</dbReference>
<sequence>MRESFTLLALPEGVRVSLCGQIRMSVASLQITEPQSFFSRYLRWLDVLDPTALLSSEAEVENSRALLEKLGSANKYLTQDKKVNDAQKLCEASLHPDTGNAITTLFRPPAFMLCGTPLAIAALLPHTRTIPAFLSQFLFHTYNAGFTFYNRNVTCKPNKIQPFQPMLLFGYATYFSVLGALPQYLMNKFPSAAMQTFMGRILPVPLVTILSAMNVVAVRLQETEDGIEIKDKSGHVIGVSSQAGSKAVKETALSRAMLMGITAMIPVALHPLLSRSRFILRNSKALGPIKCVATALTFGAMIPVSFSLFPRQGTILRSELEVELQGNTTESVLFYHRGL</sequence>
<gene>
    <name evidence="11 12" type="primary">sfxn4.L</name>
</gene>
<dbReference type="GeneID" id="443674"/>
<dbReference type="GO" id="GO:0015075">
    <property type="term" value="F:monoatomic ion transmembrane transporter activity"/>
    <property type="evidence" value="ECO:0007669"/>
    <property type="project" value="InterPro"/>
</dbReference>
<dbReference type="AlphaFoldDB" id="A0A8J0TBB8"/>
<feature type="transmembrane region" description="Helical" evidence="9">
    <location>
        <begin position="256"/>
        <end position="273"/>
    </location>
</feature>
<evidence type="ECO:0000256" key="2">
    <source>
        <dbReference type="ARBA" id="ARBA00005974"/>
    </source>
</evidence>
<evidence type="ECO:0000313" key="12">
    <source>
        <dbReference type="Xenbase" id="XB-GENE-6251989"/>
    </source>
</evidence>
<feature type="transmembrane region" description="Helical" evidence="9">
    <location>
        <begin position="197"/>
        <end position="220"/>
    </location>
</feature>
<dbReference type="PANTHER" id="PTHR11153">
    <property type="entry name" value="SIDEROFLEXIN"/>
    <property type="match status" value="1"/>
</dbReference>
<evidence type="ECO:0000313" key="10">
    <source>
        <dbReference type="Proteomes" id="UP000186698"/>
    </source>
</evidence>
<evidence type="ECO:0000313" key="11">
    <source>
        <dbReference type="RefSeq" id="XP_018081425.1"/>
    </source>
</evidence>
<keyword evidence="5" id="KW-0029">Amino-acid transport</keyword>
<name>A0A8J0TBB8_XENLA</name>
<organism evidence="10 11">
    <name type="scientific">Xenopus laevis</name>
    <name type="common">African clawed frog</name>
    <dbReference type="NCBI Taxonomy" id="8355"/>
    <lineage>
        <taxon>Eukaryota</taxon>
        <taxon>Metazoa</taxon>
        <taxon>Chordata</taxon>
        <taxon>Craniata</taxon>
        <taxon>Vertebrata</taxon>
        <taxon>Euteleostomi</taxon>
        <taxon>Amphibia</taxon>
        <taxon>Batrachia</taxon>
        <taxon>Anura</taxon>
        <taxon>Pipoidea</taxon>
        <taxon>Pipidae</taxon>
        <taxon>Xenopodinae</taxon>
        <taxon>Xenopus</taxon>
        <taxon>Xenopus</taxon>
    </lineage>
</organism>
<keyword evidence="8 9" id="KW-0472">Membrane</keyword>
<dbReference type="OrthoDB" id="6608471at2759"/>
<dbReference type="RefSeq" id="XP_018081425.1">
    <property type="nucleotide sequence ID" value="XM_018225936.2"/>
</dbReference>
<dbReference type="GO" id="GO:0006865">
    <property type="term" value="P:amino acid transport"/>
    <property type="evidence" value="ECO:0007669"/>
    <property type="project" value="UniProtKB-KW"/>
</dbReference>
<dbReference type="GO" id="GO:0005743">
    <property type="term" value="C:mitochondrial inner membrane"/>
    <property type="evidence" value="ECO:0000318"/>
    <property type="project" value="GO_Central"/>
</dbReference>
<keyword evidence="7" id="KW-0496">Mitochondrion</keyword>
<dbReference type="KEGG" id="xla:443674"/>
<dbReference type="AGR" id="Xenbase:XB-GENE-6251989"/>
<dbReference type="Xenbase" id="XB-GENE-6251989">
    <property type="gene designation" value="sfxn4.L"/>
</dbReference>
<keyword evidence="6 9" id="KW-1133">Transmembrane helix</keyword>
<evidence type="ECO:0000256" key="1">
    <source>
        <dbReference type="ARBA" id="ARBA00004225"/>
    </source>
</evidence>
<evidence type="ECO:0000256" key="4">
    <source>
        <dbReference type="ARBA" id="ARBA00022692"/>
    </source>
</evidence>
<evidence type="ECO:0000256" key="9">
    <source>
        <dbReference type="SAM" id="Phobius"/>
    </source>
</evidence>
<keyword evidence="4 9" id="KW-0812">Transmembrane</keyword>
<protein>
    <submittedName>
        <fullName evidence="11">LOW QUALITY PROTEIN: sideroflexin-4</fullName>
    </submittedName>
</protein>
<evidence type="ECO:0000256" key="3">
    <source>
        <dbReference type="ARBA" id="ARBA00022448"/>
    </source>
</evidence>
<evidence type="ECO:0000256" key="7">
    <source>
        <dbReference type="ARBA" id="ARBA00023128"/>
    </source>
</evidence>
<comment type="similarity">
    <text evidence="2">Belongs to the sideroflexin family.</text>
</comment>
<dbReference type="Pfam" id="PF03820">
    <property type="entry name" value="SFXNs"/>
    <property type="match status" value="1"/>
</dbReference>
<dbReference type="GO" id="GO:0022857">
    <property type="term" value="F:transmembrane transporter activity"/>
    <property type="evidence" value="ECO:0000318"/>
    <property type="project" value="GO_Central"/>
</dbReference>
<dbReference type="PANTHER" id="PTHR11153:SF3">
    <property type="entry name" value="SIDEROFLEXIN-4"/>
    <property type="match status" value="1"/>
</dbReference>
<comment type="subcellular location">
    <subcellularLocation>
        <location evidence="1">Mitochondrion membrane</location>
        <topology evidence="1">Multi-pass membrane protein</topology>
    </subcellularLocation>
</comment>